<dbReference type="RefSeq" id="WP_179907177.1">
    <property type="nucleotide sequence ID" value="NZ_JACBXS010000043.1"/>
</dbReference>
<evidence type="ECO:0000313" key="2">
    <source>
        <dbReference type="Proteomes" id="UP000529417"/>
    </source>
</evidence>
<sequence length="94" mass="10792">MTVEKVCVRIPAARKDELLAIAKRWRDAERGPGWDAKVIHQIAREHFGGLLGMFEHHDWPERGSDMMRFVQSHVKTTYGSVDAFAEKFTQGKPK</sequence>
<gene>
    <name evidence="1" type="ORF">HUK65_15450</name>
</gene>
<protein>
    <submittedName>
        <fullName evidence="1">Uncharacterized protein</fullName>
    </submittedName>
</protein>
<accession>A0A7Z0I1U4</accession>
<dbReference type="EMBL" id="JACBXS010000043">
    <property type="protein sequence ID" value="NYS26381.1"/>
    <property type="molecule type" value="Genomic_DNA"/>
</dbReference>
<dbReference type="AlphaFoldDB" id="A0A7Z0I1U4"/>
<evidence type="ECO:0000313" key="1">
    <source>
        <dbReference type="EMBL" id="NYS26381.1"/>
    </source>
</evidence>
<name>A0A7Z0I1U4_9RHOB</name>
<reference evidence="1 2" key="1">
    <citation type="journal article" date="2000" name="Arch. Microbiol.">
        <title>Rhodobaca bogoriensis gen. nov. and sp. nov., an alkaliphilic purple nonsulfur bacterium from African Rift Valley soda lakes.</title>
        <authorList>
            <person name="Milford A.D."/>
            <person name="Achenbach L.A."/>
            <person name="Jung D.O."/>
            <person name="Madigan M.T."/>
        </authorList>
    </citation>
    <scope>NUCLEOTIDE SEQUENCE [LARGE SCALE GENOMIC DNA]</scope>
    <source>
        <strain evidence="1 2">2376</strain>
    </source>
</reference>
<keyword evidence="2" id="KW-1185">Reference proteome</keyword>
<dbReference type="Proteomes" id="UP000529417">
    <property type="component" value="Unassembled WGS sequence"/>
</dbReference>
<comment type="caution">
    <text evidence="1">The sequence shown here is derived from an EMBL/GenBank/DDBJ whole genome shotgun (WGS) entry which is preliminary data.</text>
</comment>
<organism evidence="1 2">
    <name type="scientific">Rhabdonatronobacter sediminivivens</name>
    <dbReference type="NCBI Taxonomy" id="2743469"/>
    <lineage>
        <taxon>Bacteria</taxon>
        <taxon>Pseudomonadati</taxon>
        <taxon>Pseudomonadota</taxon>
        <taxon>Alphaproteobacteria</taxon>
        <taxon>Rhodobacterales</taxon>
        <taxon>Paracoccaceae</taxon>
        <taxon>Rhabdonatronobacter</taxon>
    </lineage>
</organism>
<proteinExistence type="predicted"/>